<gene>
    <name evidence="1" type="ORF">A6R68_10436</name>
</gene>
<reference evidence="1 2" key="1">
    <citation type="submission" date="2016-06" db="EMBL/GenBank/DDBJ databases">
        <title>The Draft Genome Sequence and Annotation of the Desert Woodrat Neotoma lepida.</title>
        <authorList>
            <person name="Campbell M."/>
            <person name="Oakeson K.F."/>
            <person name="Yandell M."/>
            <person name="Halpert J.R."/>
            <person name="Dearing D."/>
        </authorList>
    </citation>
    <scope>NUCLEOTIDE SEQUENCE [LARGE SCALE GENOMIC DNA]</scope>
    <source>
        <strain evidence="1">417</strain>
        <tissue evidence="1">Liver</tissue>
    </source>
</reference>
<accession>A0A1A6FXW5</accession>
<proteinExistence type="predicted"/>
<keyword evidence="2" id="KW-1185">Reference proteome</keyword>
<organism evidence="1 2">
    <name type="scientific">Neotoma lepida</name>
    <name type="common">Desert woodrat</name>
    <dbReference type="NCBI Taxonomy" id="56216"/>
    <lineage>
        <taxon>Eukaryota</taxon>
        <taxon>Metazoa</taxon>
        <taxon>Chordata</taxon>
        <taxon>Craniata</taxon>
        <taxon>Vertebrata</taxon>
        <taxon>Euteleostomi</taxon>
        <taxon>Mammalia</taxon>
        <taxon>Eutheria</taxon>
        <taxon>Euarchontoglires</taxon>
        <taxon>Glires</taxon>
        <taxon>Rodentia</taxon>
        <taxon>Myomorpha</taxon>
        <taxon>Muroidea</taxon>
        <taxon>Cricetidae</taxon>
        <taxon>Neotominae</taxon>
        <taxon>Neotoma</taxon>
    </lineage>
</organism>
<name>A0A1A6FXW5_NEOLE</name>
<dbReference type="AlphaFoldDB" id="A0A1A6FXW5"/>
<protein>
    <submittedName>
        <fullName evidence="1">Uncharacterized protein</fullName>
    </submittedName>
</protein>
<evidence type="ECO:0000313" key="1">
    <source>
        <dbReference type="EMBL" id="OBS58400.1"/>
    </source>
</evidence>
<sequence>MPAYPTATSPAMDTCLAPKVGSLTPDTGPKVSGPMGMCGQLPCALNPTPIPPKPLVTGLSPSGVNIGNVGCYIYDPVEIRSK</sequence>
<dbReference type="EMBL" id="LZPO01116605">
    <property type="protein sequence ID" value="OBS58400.1"/>
    <property type="molecule type" value="Genomic_DNA"/>
</dbReference>
<dbReference type="Proteomes" id="UP000092124">
    <property type="component" value="Unassembled WGS sequence"/>
</dbReference>
<evidence type="ECO:0000313" key="2">
    <source>
        <dbReference type="Proteomes" id="UP000092124"/>
    </source>
</evidence>
<comment type="caution">
    <text evidence="1">The sequence shown here is derived from an EMBL/GenBank/DDBJ whole genome shotgun (WGS) entry which is preliminary data.</text>
</comment>